<dbReference type="AlphaFoldDB" id="A0A059FUD1"/>
<dbReference type="RefSeq" id="WP_084141383.1">
    <property type="nucleotide sequence ID" value="NZ_ARYK01000001.1"/>
</dbReference>
<evidence type="ECO:0000256" key="1">
    <source>
        <dbReference type="ARBA" id="ARBA00010990"/>
    </source>
</evidence>
<dbReference type="GO" id="GO:0000287">
    <property type="term" value="F:magnesium ion binding"/>
    <property type="evidence" value="ECO:0007669"/>
    <property type="project" value="InterPro"/>
</dbReference>
<dbReference type="InterPro" id="IPR008278">
    <property type="entry name" value="4-PPantetheinyl_Trfase_dom"/>
</dbReference>
<sequence>MLTDDARPAGIMSVPLSIPSLSASLCDTDMLPNSPDDAGVRLPQQDRARIDKLVDPDVRRRRLASAASVYRMFGDLLGTRPEAVSLAHSDQGAPYLSSMPGAGISISRSENWTATAYAQSGRVGIDIERDRVMEWRPMLSTICAPDEAAAFLAAAGQDGGLARRAFFRLWTAKEAVLKATQQGFGFGPRTIRLPISTLATDSSWRGTITIDDSAFALEILSMGELVVAVAWTPAP</sequence>
<evidence type="ECO:0000256" key="2">
    <source>
        <dbReference type="ARBA" id="ARBA00022679"/>
    </source>
</evidence>
<dbReference type="OrthoDB" id="9808281at2"/>
<comment type="caution">
    <text evidence="4">The sequence shown here is derived from an EMBL/GenBank/DDBJ whole genome shotgun (WGS) entry which is preliminary data.</text>
</comment>
<comment type="similarity">
    <text evidence="1">Belongs to the P-Pant transferase superfamily. Gsp/Sfp/HetI/AcpT family.</text>
</comment>
<dbReference type="PANTHER" id="PTHR12215:SF10">
    <property type="entry name" value="L-AMINOADIPATE-SEMIALDEHYDE DEHYDROGENASE-PHOSPHOPANTETHEINYL TRANSFERASE"/>
    <property type="match status" value="1"/>
</dbReference>
<dbReference type="GO" id="GO:0019878">
    <property type="term" value="P:lysine biosynthetic process via aminoadipic acid"/>
    <property type="evidence" value="ECO:0007669"/>
    <property type="project" value="TreeGrafter"/>
</dbReference>
<dbReference type="PATRIC" id="fig|1280950.3.peg.591"/>
<proteinExistence type="inferred from homology"/>
<feature type="domain" description="4'-phosphopantetheinyl transferase" evidence="3">
    <location>
        <begin position="122"/>
        <end position="193"/>
    </location>
</feature>
<keyword evidence="2 4" id="KW-0808">Transferase</keyword>
<keyword evidence="5" id="KW-1185">Reference proteome</keyword>
<organism evidence="4 5">
    <name type="scientific">Hyphomonas johnsonii MHS-2</name>
    <dbReference type="NCBI Taxonomy" id="1280950"/>
    <lineage>
        <taxon>Bacteria</taxon>
        <taxon>Pseudomonadati</taxon>
        <taxon>Pseudomonadota</taxon>
        <taxon>Alphaproteobacteria</taxon>
        <taxon>Hyphomonadales</taxon>
        <taxon>Hyphomonadaceae</taxon>
        <taxon>Hyphomonas</taxon>
    </lineage>
</organism>
<dbReference type="Proteomes" id="UP000025171">
    <property type="component" value="Unassembled WGS sequence"/>
</dbReference>
<evidence type="ECO:0000313" key="5">
    <source>
        <dbReference type="Proteomes" id="UP000025171"/>
    </source>
</evidence>
<gene>
    <name evidence="4" type="ORF">HJO_02905</name>
</gene>
<dbReference type="Gene3D" id="3.90.470.20">
    <property type="entry name" value="4'-phosphopantetheinyl transferase domain"/>
    <property type="match status" value="1"/>
</dbReference>
<accession>A0A059FUD1</accession>
<dbReference type="EMBL" id="ARYK01000001">
    <property type="protein sequence ID" value="KCZ94289.1"/>
    <property type="molecule type" value="Genomic_DNA"/>
</dbReference>
<dbReference type="SUPFAM" id="SSF56214">
    <property type="entry name" value="4'-phosphopantetheinyl transferase"/>
    <property type="match status" value="2"/>
</dbReference>
<protein>
    <submittedName>
        <fullName evidence="4">4'-phosphopantetheinyl transferase</fullName>
    </submittedName>
</protein>
<dbReference type="STRING" id="1280950.HJO_02905"/>
<name>A0A059FUD1_9PROT</name>
<dbReference type="GO" id="GO:0008897">
    <property type="term" value="F:holo-[acyl-carrier-protein] synthase activity"/>
    <property type="evidence" value="ECO:0007669"/>
    <property type="project" value="InterPro"/>
</dbReference>
<evidence type="ECO:0000313" key="4">
    <source>
        <dbReference type="EMBL" id="KCZ94289.1"/>
    </source>
</evidence>
<reference evidence="4 5" key="1">
    <citation type="journal article" date="2014" name="Antonie Van Leeuwenhoek">
        <title>Hyphomonas beringensis sp. nov. and Hyphomonas chukchiensis sp. nov., isolated from surface seawater of the Bering Sea and Chukchi Sea.</title>
        <authorList>
            <person name="Li C."/>
            <person name="Lai Q."/>
            <person name="Li G."/>
            <person name="Dong C."/>
            <person name="Wang J."/>
            <person name="Liao Y."/>
            <person name="Shao Z."/>
        </authorList>
    </citation>
    <scope>NUCLEOTIDE SEQUENCE [LARGE SCALE GENOMIC DNA]</scope>
    <source>
        <strain evidence="4 5">MHS-2</strain>
    </source>
</reference>
<dbReference type="GO" id="GO:0005829">
    <property type="term" value="C:cytosol"/>
    <property type="evidence" value="ECO:0007669"/>
    <property type="project" value="TreeGrafter"/>
</dbReference>
<dbReference type="Pfam" id="PF01648">
    <property type="entry name" value="ACPS"/>
    <property type="match status" value="1"/>
</dbReference>
<dbReference type="PANTHER" id="PTHR12215">
    <property type="entry name" value="PHOSPHOPANTETHEINE TRANSFERASE"/>
    <property type="match status" value="1"/>
</dbReference>
<dbReference type="InterPro" id="IPR050559">
    <property type="entry name" value="P-Pant_transferase_sf"/>
</dbReference>
<evidence type="ECO:0000259" key="3">
    <source>
        <dbReference type="Pfam" id="PF01648"/>
    </source>
</evidence>
<dbReference type="InterPro" id="IPR037143">
    <property type="entry name" value="4-PPantetheinyl_Trfase_dom_sf"/>
</dbReference>
<dbReference type="eggNOG" id="COG2091">
    <property type="taxonomic scope" value="Bacteria"/>
</dbReference>